<reference evidence="1" key="1">
    <citation type="submission" date="2018-11" db="EMBL/GenBank/DDBJ databases">
        <authorList>
            <consortium name="Pathogen Informatics"/>
        </authorList>
    </citation>
    <scope>NUCLEOTIDE SEQUENCE</scope>
</reference>
<evidence type="ECO:0000313" key="2">
    <source>
        <dbReference type="Proteomes" id="UP000784294"/>
    </source>
</evidence>
<comment type="caution">
    <text evidence="1">The sequence shown here is derived from an EMBL/GenBank/DDBJ whole genome shotgun (WGS) entry which is preliminary data.</text>
</comment>
<keyword evidence="2" id="KW-1185">Reference proteome</keyword>
<evidence type="ECO:0000313" key="1">
    <source>
        <dbReference type="EMBL" id="VEL11473.1"/>
    </source>
</evidence>
<dbReference type="Proteomes" id="UP000784294">
    <property type="component" value="Unassembled WGS sequence"/>
</dbReference>
<organism evidence="1 2">
    <name type="scientific">Protopolystoma xenopodis</name>
    <dbReference type="NCBI Taxonomy" id="117903"/>
    <lineage>
        <taxon>Eukaryota</taxon>
        <taxon>Metazoa</taxon>
        <taxon>Spiralia</taxon>
        <taxon>Lophotrochozoa</taxon>
        <taxon>Platyhelminthes</taxon>
        <taxon>Monogenea</taxon>
        <taxon>Polyopisthocotylea</taxon>
        <taxon>Polystomatidea</taxon>
        <taxon>Polystomatidae</taxon>
        <taxon>Protopolystoma</taxon>
    </lineage>
</organism>
<sequence length="185" mass="21967">MYPTLSSHPTPTHNFLIQPHDFLSSLVARYANFRGSANYLEYMYTYDDCVANKKQSYIQETCGCYSDDLFVPIELPDVDGDRSANDKARSRFWPKWLGRKHKTVLVSDEERRKEQIFCRDVRRKTSNQIRDHFLCHEQHARMATTRVLDQFVSPNLLFHSRFDPDQRKIYRHDICSMLCDKVRPL</sequence>
<accession>A0A448WGY3</accession>
<dbReference type="EMBL" id="CAAALY010011904">
    <property type="protein sequence ID" value="VEL11473.1"/>
    <property type="molecule type" value="Genomic_DNA"/>
</dbReference>
<protein>
    <submittedName>
        <fullName evidence="1">Uncharacterized protein</fullName>
    </submittedName>
</protein>
<dbReference type="AlphaFoldDB" id="A0A448WGY3"/>
<proteinExistence type="predicted"/>
<name>A0A448WGY3_9PLAT</name>
<dbReference type="OrthoDB" id="6265222at2759"/>
<gene>
    <name evidence="1" type="ORF">PXEA_LOCUS4913</name>
</gene>